<evidence type="ECO:0000313" key="2">
    <source>
        <dbReference type="Proteomes" id="UP000198931"/>
    </source>
</evidence>
<dbReference type="EMBL" id="FOQT01000002">
    <property type="protein sequence ID" value="SFI05027.1"/>
    <property type="molecule type" value="Genomic_DNA"/>
</dbReference>
<reference evidence="1 2" key="1">
    <citation type="submission" date="2016-10" db="EMBL/GenBank/DDBJ databases">
        <authorList>
            <person name="de Groot N.N."/>
        </authorList>
    </citation>
    <scope>NUCLEOTIDE SEQUENCE [LARGE SCALE GENOMIC DNA]</scope>
    <source>
        <strain evidence="1 2">DSM 26000</strain>
    </source>
</reference>
<gene>
    <name evidence="1" type="ORF">SAMN05443292_1089</name>
</gene>
<keyword evidence="2" id="KW-1185">Reference proteome</keyword>
<dbReference type="Proteomes" id="UP000198931">
    <property type="component" value="Unassembled WGS sequence"/>
</dbReference>
<accession>A0A1I3F1F1</accession>
<dbReference type="STRING" id="1125876.SAMN05443292_1089"/>
<name>A0A1I3F1F1_9FLAO</name>
<evidence type="ECO:0000313" key="1">
    <source>
        <dbReference type="EMBL" id="SFI05027.1"/>
    </source>
</evidence>
<dbReference type="RefSeq" id="WP_090079144.1">
    <property type="nucleotide sequence ID" value="NZ_FOQT01000002.1"/>
</dbReference>
<organism evidence="1 2">
    <name type="scientific">Halpernia frigidisoli</name>
    <dbReference type="NCBI Taxonomy" id="1125876"/>
    <lineage>
        <taxon>Bacteria</taxon>
        <taxon>Pseudomonadati</taxon>
        <taxon>Bacteroidota</taxon>
        <taxon>Flavobacteriia</taxon>
        <taxon>Flavobacteriales</taxon>
        <taxon>Weeksellaceae</taxon>
        <taxon>Chryseobacterium group</taxon>
        <taxon>Halpernia</taxon>
    </lineage>
</organism>
<proteinExistence type="predicted"/>
<protein>
    <submittedName>
        <fullName evidence="1">Uncharacterized protein</fullName>
    </submittedName>
</protein>
<dbReference type="AlphaFoldDB" id="A0A1I3F1F1"/>
<dbReference type="OrthoDB" id="1376341at2"/>
<sequence>MKNTYKYINSNDLIQNLTFKYVETYSLQRGEKYYTEFTIAEKDLNTLEKRKSKKNDLNPESEQRLLKLKEIVNYTQYLIDKNGAFHSSSVKMNTFDNSDKETKQIISILKNPILNKMDWMCAPKYRDGIVFYGDNDKIVLSLNICLSCEYMQLDNETFVDADTKTYEEFRKFFIEIGHNVEKK</sequence>